<proteinExistence type="predicted"/>
<dbReference type="Pfam" id="PF15644">
    <property type="entry name" value="Gln_amidase"/>
    <property type="match status" value="1"/>
</dbReference>
<dbReference type="InterPro" id="IPR029082">
    <property type="entry name" value="Imm35"/>
</dbReference>
<reference evidence="3 4" key="1">
    <citation type="journal article" date="2019" name="Int. J. Syst. Evol. Microbiol.">
        <title>The Global Catalogue of Microorganisms (GCM) 10K type strain sequencing project: providing services to taxonomists for standard genome sequencing and annotation.</title>
        <authorList>
            <consortium name="The Broad Institute Genomics Platform"/>
            <consortium name="The Broad Institute Genome Sequencing Center for Infectious Disease"/>
            <person name="Wu L."/>
            <person name="Ma J."/>
        </authorList>
    </citation>
    <scope>NUCLEOTIDE SEQUENCE [LARGE SCALE GENOMIC DNA]</scope>
    <source>
        <strain evidence="3 4">JCM 14545</strain>
    </source>
</reference>
<accession>A0ABN2T0H7</accession>
<evidence type="ECO:0000313" key="4">
    <source>
        <dbReference type="Proteomes" id="UP001501116"/>
    </source>
</evidence>
<dbReference type="Proteomes" id="UP001501116">
    <property type="component" value="Unassembled WGS sequence"/>
</dbReference>
<sequence length="429" mass="46684">MTARIGMLAEAERAHAWLRRTYGDRVVLRGVEPVHVGERLVLFGCGYPDDSEPMLAATVCVPRDGSDPFPAANADPLDEDVNLGGAADGAQWRVNARNCVVTADAVLAERPACAMPWHPDDEAPGWWDRMLAAHFPGAETTTCTGWGQAGKVISEGGQGARAVVWLRRRLAGHELTGHLLYAEHGKEGVVFLDAQRGSLADTSDELVVELVVARFAGGPGLTAADLTIPWDKAATDLPSAVEKAERWLGDAYDEEVRLVSPGLEDELARGWLFAVTTKRFAETGDWREQMLDAALVVPKAAGQAPFGLPNRDPWNWLKDWDSRVPGLPPRPDPGTAAWYTPMLAELGGARSVSVHRTWAGVLDEVQEFPARTRTLVWVRRMDAQGRESVGQLLWAVTGDEGPRLVDPMVPDGEPLLDPDPLELRTIQIG</sequence>
<evidence type="ECO:0000313" key="3">
    <source>
        <dbReference type="EMBL" id="GAA1994911.1"/>
    </source>
</evidence>
<dbReference type="EMBL" id="BAAANN010000089">
    <property type="protein sequence ID" value="GAA1994911.1"/>
    <property type="molecule type" value="Genomic_DNA"/>
</dbReference>
<organism evidence="3 4">
    <name type="scientific">Amycolatopsis minnesotensis</name>
    <dbReference type="NCBI Taxonomy" id="337894"/>
    <lineage>
        <taxon>Bacteria</taxon>
        <taxon>Bacillati</taxon>
        <taxon>Actinomycetota</taxon>
        <taxon>Actinomycetes</taxon>
        <taxon>Pseudonocardiales</taxon>
        <taxon>Pseudonocardiaceae</taxon>
        <taxon>Amycolatopsis</taxon>
    </lineage>
</organism>
<evidence type="ECO:0000259" key="1">
    <source>
        <dbReference type="Pfam" id="PF15567"/>
    </source>
</evidence>
<dbReference type="RefSeq" id="WP_344432244.1">
    <property type="nucleotide sequence ID" value="NZ_BAAANN010000089.1"/>
</dbReference>
<protein>
    <submittedName>
        <fullName evidence="3">Uncharacterized protein</fullName>
    </submittedName>
</protein>
<feature type="domain" description="Tox-PL" evidence="2">
    <location>
        <begin position="95"/>
        <end position="197"/>
    </location>
</feature>
<dbReference type="Pfam" id="PF15567">
    <property type="entry name" value="Imm35"/>
    <property type="match status" value="1"/>
</dbReference>
<gene>
    <name evidence="3" type="ORF">GCM10009754_87760</name>
</gene>
<evidence type="ECO:0000259" key="2">
    <source>
        <dbReference type="Pfam" id="PF15644"/>
    </source>
</evidence>
<dbReference type="InterPro" id="IPR028908">
    <property type="entry name" value="Tox-PL_dom"/>
</dbReference>
<keyword evidence="4" id="KW-1185">Reference proteome</keyword>
<comment type="caution">
    <text evidence="3">The sequence shown here is derived from an EMBL/GenBank/DDBJ whole genome shotgun (WGS) entry which is preliminary data.</text>
</comment>
<name>A0ABN2T0H7_9PSEU</name>
<feature type="domain" description="Immunity protein 35" evidence="1">
    <location>
        <begin position="239"/>
        <end position="321"/>
    </location>
</feature>